<comment type="subcellular location">
    <subcellularLocation>
        <location evidence="1 7">Periplasm</location>
    </subcellularLocation>
</comment>
<keyword evidence="5 7" id="KW-1015">Disulfide bond</keyword>
<evidence type="ECO:0000313" key="10">
    <source>
        <dbReference type="EMBL" id="MCX2978272.1"/>
    </source>
</evidence>
<evidence type="ECO:0000256" key="4">
    <source>
        <dbReference type="ARBA" id="ARBA00022764"/>
    </source>
</evidence>
<feature type="domain" description="Thioredoxin" evidence="9">
    <location>
        <begin position="12"/>
        <end position="168"/>
    </location>
</feature>
<accession>A0ABT3T9Y0</accession>
<evidence type="ECO:0000256" key="2">
    <source>
        <dbReference type="ARBA" id="ARBA00005791"/>
    </source>
</evidence>
<keyword evidence="3 8" id="KW-0732">Signal</keyword>
<dbReference type="PROSITE" id="PS51352">
    <property type="entry name" value="THIOREDOXIN_2"/>
    <property type="match status" value="1"/>
</dbReference>
<keyword evidence="11" id="KW-1185">Reference proteome</keyword>
<reference evidence="10" key="1">
    <citation type="submission" date="2019-02" db="EMBL/GenBank/DDBJ databases">
        <authorList>
            <person name="Li S.-H."/>
        </authorList>
    </citation>
    <scope>NUCLEOTIDE SEQUENCE</scope>
    <source>
        <strain evidence="10">IMCC11814</strain>
    </source>
</reference>
<dbReference type="Pfam" id="PF01323">
    <property type="entry name" value="DSBA"/>
    <property type="match status" value="1"/>
</dbReference>
<keyword evidence="4 7" id="KW-0574">Periplasm</keyword>
<comment type="similarity">
    <text evidence="2">Belongs to the thioredoxin family. DsbA subfamily.</text>
</comment>
<dbReference type="PANTHER" id="PTHR35891">
    <property type="entry name" value="THIOL:DISULFIDE INTERCHANGE PROTEIN DSBA"/>
    <property type="match status" value="1"/>
</dbReference>
<dbReference type="Proteomes" id="UP001143304">
    <property type="component" value="Unassembled WGS sequence"/>
</dbReference>
<evidence type="ECO:0000256" key="6">
    <source>
        <dbReference type="ARBA" id="ARBA00023284"/>
    </source>
</evidence>
<dbReference type="InterPro" id="IPR023205">
    <property type="entry name" value="DsbA/DsbL"/>
</dbReference>
<sequence>MIKQILLTLSLLTIGLANAIADSAEAYVSGTHYDVINPPIRVVEPGKIELAEFFWYGCGHCYTFEAVIGQWKKTMPDDVSFRGIPAVWRGVMELHAKAYYTAQVLGVLDTMNPVIFRAMNEERKPLGTDADIEALFVANGVSREDFNKAYNSFGVNSQVSQGVAAAKGARVTGTPSLMVNGKYLISAGKAGDQADMLKVAEYLIEQERLSAN</sequence>
<comment type="caution">
    <text evidence="10">The sequence shown here is derived from an EMBL/GenBank/DDBJ whole genome shotgun (WGS) entry which is preliminary data.</text>
</comment>
<keyword evidence="6" id="KW-0676">Redox-active center</keyword>
<proteinExistence type="inferred from homology"/>
<organism evidence="10 11">
    <name type="scientific">Candidatus Marimicrobium litorale</name>
    <dbReference type="NCBI Taxonomy" id="2518991"/>
    <lineage>
        <taxon>Bacteria</taxon>
        <taxon>Pseudomonadati</taxon>
        <taxon>Pseudomonadota</taxon>
        <taxon>Gammaproteobacteria</taxon>
        <taxon>Cellvibrionales</taxon>
        <taxon>Halieaceae</taxon>
        <taxon>Marimicrobium</taxon>
    </lineage>
</organism>
<dbReference type="SUPFAM" id="SSF52833">
    <property type="entry name" value="Thioredoxin-like"/>
    <property type="match status" value="1"/>
</dbReference>
<dbReference type="CDD" id="cd03019">
    <property type="entry name" value="DsbA_DsbA"/>
    <property type="match status" value="1"/>
</dbReference>
<feature type="chain" id="PRO_5046940516" description="Thiol:disulfide interchange protein" evidence="8">
    <location>
        <begin position="20"/>
        <end position="212"/>
    </location>
</feature>
<evidence type="ECO:0000256" key="5">
    <source>
        <dbReference type="ARBA" id="ARBA00023157"/>
    </source>
</evidence>
<dbReference type="InterPro" id="IPR017937">
    <property type="entry name" value="Thioredoxin_CS"/>
</dbReference>
<dbReference type="PANTHER" id="PTHR35891:SF2">
    <property type="entry name" value="THIOL:DISULFIDE INTERCHANGE PROTEIN DSBA"/>
    <property type="match status" value="1"/>
</dbReference>
<evidence type="ECO:0000256" key="7">
    <source>
        <dbReference type="PIRNR" id="PIRNR001488"/>
    </source>
</evidence>
<dbReference type="PROSITE" id="PS00194">
    <property type="entry name" value="THIOREDOXIN_1"/>
    <property type="match status" value="1"/>
</dbReference>
<evidence type="ECO:0000256" key="8">
    <source>
        <dbReference type="SAM" id="SignalP"/>
    </source>
</evidence>
<evidence type="ECO:0000313" key="11">
    <source>
        <dbReference type="Proteomes" id="UP001143304"/>
    </source>
</evidence>
<dbReference type="InterPro" id="IPR013766">
    <property type="entry name" value="Thioredoxin_domain"/>
</dbReference>
<dbReference type="InterPro" id="IPR050824">
    <property type="entry name" value="Thiol_disulfide_DsbA"/>
</dbReference>
<dbReference type="RefSeq" id="WP_279249970.1">
    <property type="nucleotide sequence ID" value="NZ_SHNO01000001.1"/>
</dbReference>
<evidence type="ECO:0000256" key="1">
    <source>
        <dbReference type="ARBA" id="ARBA00004418"/>
    </source>
</evidence>
<feature type="signal peptide" evidence="8">
    <location>
        <begin position="1"/>
        <end position="19"/>
    </location>
</feature>
<protein>
    <recommendedName>
        <fullName evidence="7">Thiol:disulfide interchange protein</fullName>
    </recommendedName>
</protein>
<dbReference type="EMBL" id="SHNO01000001">
    <property type="protein sequence ID" value="MCX2978272.1"/>
    <property type="molecule type" value="Genomic_DNA"/>
</dbReference>
<evidence type="ECO:0000259" key="9">
    <source>
        <dbReference type="PROSITE" id="PS51352"/>
    </source>
</evidence>
<evidence type="ECO:0000256" key="3">
    <source>
        <dbReference type="ARBA" id="ARBA00022729"/>
    </source>
</evidence>
<gene>
    <name evidence="10" type="ORF">EYC82_12970</name>
</gene>
<dbReference type="Gene3D" id="3.40.30.10">
    <property type="entry name" value="Glutaredoxin"/>
    <property type="match status" value="1"/>
</dbReference>
<dbReference type="PIRSF" id="PIRSF001488">
    <property type="entry name" value="Tdi_protein"/>
    <property type="match status" value="1"/>
</dbReference>
<dbReference type="InterPro" id="IPR036249">
    <property type="entry name" value="Thioredoxin-like_sf"/>
</dbReference>
<dbReference type="InterPro" id="IPR001853">
    <property type="entry name" value="DSBA-like_thioredoxin_dom"/>
</dbReference>
<name>A0ABT3T9Y0_9GAMM</name>